<dbReference type="InterPro" id="IPR050659">
    <property type="entry name" value="Peptidase_M24B"/>
</dbReference>
<dbReference type="InterPro" id="IPR000994">
    <property type="entry name" value="Pept_M24"/>
</dbReference>
<evidence type="ECO:0000313" key="3">
    <source>
        <dbReference type="EMBL" id="MDM5146870.1"/>
    </source>
</evidence>
<dbReference type="SUPFAM" id="SSF55920">
    <property type="entry name" value="Creatinase/aminopeptidase"/>
    <property type="match status" value="1"/>
</dbReference>
<dbReference type="SUPFAM" id="SSF53092">
    <property type="entry name" value="Creatinase/prolidase N-terminal domain"/>
    <property type="match status" value="1"/>
</dbReference>
<comment type="caution">
    <text evidence="3">The sequence shown here is derived from an EMBL/GenBank/DDBJ whole genome shotgun (WGS) entry which is preliminary data.</text>
</comment>
<name>A0ABT7QJK6_9GAMM</name>
<dbReference type="InterPro" id="IPR000587">
    <property type="entry name" value="Creatinase_N"/>
</dbReference>
<reference evidence="3" key="2">
    <citation type="journal article" date="2023" name="Microbiome">
        <title>Synthase-selected sorting approach identifies a beta-lactone synthase in a nudibranch symbiotic bacterium.</title>
        <authorList>
            <person name="Dzunkova M."/>
            <person name="La Clair J.J."/>
            <person name="Tyml T."/>
            <person name="Doud D."/>
            <person name="Schulz F."/>
            <person name="Piquer-Esteban S."/>
            <person name="Porcel Sanchis D."/>
            <person name="Osborn A."/>
            <person name="Robinson D."/>
            <person name="Louie K.B."/>
            <person name="Bowen B.P."/>
            <person name="Bowers R.M."/>
            <person name="Lee J."/>
            <person name="Arnau V."/>
            <person name="Diaz-Villanueva W."/>
            <person name="Stepanauskas R."/>
            <person name="Gosliner T."/>
            <person name="Date S.V."/>
            <person name="Northen T.R."/>
            <person name="Cheng J.F."/>
            <person name="Burkart M.D."/>
            <person name="Woyke T."/>
        </authorList>
    </citation>
    <scope>NUCLEOTIDE SEQUENCE</scope>
    <source>
        <strain evidence="3">Df01</strain>
    </source>
</reference>
<gene>
    <name evidence="3" type="ORF">NQX30_00505</name>
</gene>
<dbReference type="Pfam" id="PF00557">
    <property type="entry name" value="Peptidase_M24"/>
    <property type="match status" value="1"/>
</dbReference>
<feature type="domain" description="Peptidase M24" evidence="1">
    <location>
        <begin position="164"/>
        <end position="368"/>
    </location>
</feature>
<dbReference type="InterPro" id="IPR036005">
    <property type="entry name" value="Creatinase/aminopeptidase-like"/>
</dbReference>
<accession>A0ABT7QJK6</accession>
<organism evidence="3 4">
    <name type="scientific">Candidatus Doriopsillibacter californiensis</name>
    <dbReference type="NCBI Taxonomy" id="2970740"/>
    <lineage>
        <taxon>Bacteria</taxon>
        <taxon>Pseudomonadati</taxon>
        <taxon>Pseudomonadota</taxon>
        <taxon>Gammaproteobacteria</taxon>
        <taxon>Candidatus Tethybacterales</taxon>
        <taxon>Candidatus Persebacteraceae</taxon>
        <taxon>Candidatus Doriopsillibacter</taxon>
    </lineage>
</organism>
<keyword evidence="4" id="KW-1185">Reference proteome</keyword>
<dbReference type="Proteomes" id="UP001168167">
    <property type="component" value="Unassembled WGS sequence"/>
</dbReference>
<dbReference type="Gene3D" id="3.90.230.10">
    <property type="entry name" value="Creatinase/methionine aminopeptidase superfamily"/>
    <property type="match status" value="1"/>
</dbReference>
<reference evidence="3" key="1">
    <citation type="submission" date="2022-08" db="EMBL/GenBank/DDBJ databases">
        <authorList>
            <person name="Dzunkova M."/>
            <person name="La Clair J."/>
            <person name="Tyml T."/>
            <person name="Doud D."/>
            <person name="Schulz F."/>
            <person name="Piquer S."/>
            <person name="Porcel Sanchis D."/>
            <person name="Osborn A."/>
            <person name="Robinson D."/>
            <person name="Louie K.B."/>
            <person name="Bowen B.P."/>
            <person name="Bowers R."/>
            <person name="Lee J."/>
            <person name="Arnau Llombart V."/>
            <person name="Diaz Villanueva W."/>
            <person name="Gosliner T."/>
            <person name="Northen T."/>
            <person name="Cheng J.-F."/>
            <person name="Burkart M.D."/>
            <person name="Woyke T."/>
        </authorList>
    </citation>
    <scope>NUCLEOTIDE SEQUENCE</scope>
    <source>
        <strain evidence="3">Df01</strain>
    </source>
</reference>
<dbReference type="EMBL" id="JANQAO010000001">
    <property type="protein sequence ID" value="MDM5146870.1"/>
    <property type="molecule type" value="Genomic_DNA"/>
</dbReference>
<feature type="domain" description="Creatinase N-terminal" evidence="2">
    <location>
        <begin position="18"/>
        <end position="153"/>
    </location>
</feature>
<dbReference type="CDD" id="cd01066">
    <property type="entry name" value="APP_MetAP"/>
    <property type="match status" value="1"/>
</dbReference>
<dbReference type="Pfam" id="PF01321">
    <property type="entry name" value="Creatinase_N"/>
    <property type="match status" value="1"/>
</dbReference>
<dbReference type="PANTHER" id="PTHR46112">
    <property type="entry name" value="AMINOPEPTIDASE"/>
    <property type="match status" value="1"/>
</dbReference>
<protein>
    <submittedName>
        <fullName evidence="3">Xaa-Pro peptidase family protein</fullName>
    </submittedName>
</protein>
<dbReference type="InterPro" id="IPR029149">
    <property type="entry name" value="Creatin/AminoP/Spt16_N"/>
</dbReference>
<dbReference type="Gene3D" id="3.40.350.10">
    <property type="entry name" value="Creatinase/prolidase N-terminal domain"/>
    <property type="match status" value="1"/>
</dbReference>
<proteinExistence type="predicted"/>
<evidence type="ECO:0000259" key="1">
    <source>
        <dbReference type="Pfam" id="PF00557"/>
    </source>
</evidence>
<evidence type="ECO:0000313" key="4">
    <source>
        <dbReference type="Proteomes" id="UP001168167"/>
    </source>
</evidence>
<evidence type="ECO:0000259" key="2">
    <source>
        <dbReference type="Pfam" id="PF01321"/>
    </source>
</evidence>
<dbReference type="PANTHER" id="PTHR46112:SF2">
    <property type="entry name" value="XAA-PRO AMINOPEPTIDASE P-RELATED"/>
    <property type="match status" value="1"/>
</dbReference>
<sequence>MLEKQLHFSQEEFSARQGRTLQMMQKYGLDGLLIFSQESMFYLTGYDTFGYVFFQCLYLRGDGRMTLLTRAPDLRQAQMTSVIEDIRIWKDGPNANPADELRAIVDEQGGANRLGVEWETYGLTAGNGQRVAAAFARITLEDASQLISKLRVIKSDSELKYVFRAAELADAGLAAAVNLAKPAAFEGDILAAMQGAIFRGGGDYSGNEFIIGSGQRALLCRSFSGRRHLAENDQLTLEFAGAYRHYHAALMRTLIIGKPEPQHTAMYAVCKEARARGIEALHPGEPIGKVFDAYAEVVDKAGMKRHRFNATGYSLGAKFAPSWMDWPMFYHGNPVIAQPNMVFFLHIILMDSDVGVAMSTGETLLVTDSGARSLSSAPR</sequence>